<dbReference type="Proteomes" id="UP000460549">
    <property type="component" value="Unassembled WGS sequence"/>
</dbReference>
<evidence type="ECO:0000313" key="2">
    <source>
        <dbReference type="EMBL" id="MSU05288.1"/>
    </source>
</evidence>
<dbReference type="RefSeq" id="WP_154424189.1">
    <property type="nucleotide sequence ID" value="NZ_VUNN01000001.1"/>
</dbReference>
<dbReference type="AlphaFoldDB" id="A0A7X2TQU5"/>
<proteinExistence type="predicted"/>
<protein>
    <submittedName>
        <fullName evidence="2">Uncharacterized protein</fullName>
    </submittedName>
</protein>
<organism evidence="2 3">
    <name type="scientific">Bullifex porci</name>
    <dbReference type="NCBI Taxonomy" id="2606638"/>
    <lineage>
        <taxon>Bacteria</taxon>
        <taxon>Pseudomonadati</taxon>
        <taxon>Spirochaetota</taxon>
        <taxon>Spirochaetia</taxon>
        <taxon>Spirochaetales</taxon>
        <taxon>Spirochaetaceae</taxon>
        <taxon>Bullifex</taxon>
    </lineage>
</organism>
<evidence type="ECO:0000256" key="1">
    <source>
        <dbReference type="SAM" id="SignalP"/>
    </source>
</evidence>
<comment type="caution">
    <text evidence="2">The sequence shown here is derived from an EMBL/GenBank/DDBJ whole genome shotgun (WGS) entry which is preliminary data.</text>
</comment>
<name>A0A7X2TQU5_9SPIO</name>
<sequence length="650" mass="73390">MIKKVLLLLLSILILLTSCSGELNNVSKGENDVNYFIYPYLKFTLSPDRTYYIASVVEGAKLTTVSVPGYVHTDFGAMPIKEFAGFENINDSVNLKELTLDVNVEKIKEGSLAKAENLSIVKTTGDKDGPKWANLPTLMKSGYHFIGWKAGNTFVYNGMPIDPNNKDAVPVWGKLIHHAEVKASCTTNGSIEYWQCDDCNKIFTDSYAQNSVNDVSVPAVGHFYPLVWVEPTEPTCLSQGNIGYFRCDRCGGAFSDENGTQEISDVTIPKVDHHVSDNILHQSETHHWYQCIWCGTEIDKSEHTWKDWVITIHATLHTKGEKYHECSVCNKRITVEIPEHDHIPGVILEKHEATCTEGAYYIERCGNPECGEKVRFEIENEPALGHIGYIVNFKESTCQEEGILQHFHCTRCNLNFENQSSVTPLNSVVIPKKNHVFSTIWSYSETEHYHLCINCNIAKSNVSNHVYDQEVTTTDYLVSSSTCEHANIYKYSCICGKAGNNTFTSGVVGDHEYTKCVSLDYQYHQKACKWCDEILPNSKEKHVFDETKCNKCGYEVINGSGGFTPIITDKRPQAHLTYSKEGTTFNFTLVDDRPTYAIDEVKWYLDDRQQEETEWTFSFTAPHKMTYKVLCVYSNDYGKGSQTIVVNGGI</sequence>
<keyword evidence="1" id="KW-0732">Signal</keyword>
<evidence type="ECO:0000313" key="3">
    <source>
        <dbReference type="Proteomes" id="UP000460549"/>
    </source>
</evidence>
<dbReference type="PROSITE" id="PS51257">
    <property type="entry name" value="PROKAR_LIPOPROTEIN"/>
    <property type="match status" value="1"/>
</dbReference>
<keyword evidence="3" id="KW-1185">Reference proteome</keyword>
<feature type="chain" id="PRO_5031105672" evidence="1">
    <location>
        <begin position="21"/>
        <end position="650"/>
    </location>
</feature>
<dbReference type="EMBL" id="VUNN01000001">
    <property type="protein sequence ID" value="MSU05288.1"/>
    <property type="molecule type" value="Genomic_DNA"/>
</dbReference>
<gene>
    <name evidence="2" type="ORF">FYJ80_00605</name>
</gene>
<reference evidence="2 3" key="1">
    <citation type="submission" date="2019-08" db="EMBL/GenBank/DDBJ databases">
        <title>In-depth cultivation of the pig gut microbiome towards novel bacterial diversity and tailored functional studies.</title>
        <authorList>
            <person name="Wylensek D."/>
            <person name="Hitch T.C.A."/>
            <person name="Clavel T."/>
        </authorList>
    </citation>
    <scope>NUCLEOTIDE SEQUENCE [LARGE SCALE GENOMIC DNA]</scope>
    <source>
        <strain evidence="2 3">NM-380-WT-3C1</strain>
    </source>
</reference>
<accession>A0A7X2TQU5</accession>
<feature type="signal peptide" evidence="1">
    <location>
        <begin position="1"/>
        <end position="20"/>
    </location>
</feature>